<keyword evidence="5" id="KW-1185">Reference proteome</keyword>
<feature type="transmembrane region" description="Helical" evidence="2">
    <location>
        <begin position="145"/>
        <end position="170"/>
    </location>
</feature>
<sequence>MNGFHEFLNHPLVTHWGAVLLHFVWQGAALALLAWVVLWMCQRQSAQLRYLLATGCLFLMLLCPVITWLNLGEHIQRETPAAGAQSTTNAAPFAHVPEVGTTSTDRLLQGAESPAASRAPSSTDAKPFPPNEPGLFQVSALVNTLPWLVAVWACGVVILSLRMIGGWLIARNHVSNGNPLRDTWTARVNQLADLVELTRAIRWIESSVVQVPQALGWVKPVILLPASLFTTLTPAEIECLLLHELIHLRRHDFLVNLLQCLIETLFFYHPGVYWLSRRIRLERELACDAAVVALTADKLTFSRALLSLAEQAQLPSPALAATGSDLTIRIHALLGLKRAGSGSGIALWICLALCMFSLGLVSRANVALQQVVKSPVVESVHSHDAAPSIERFVTDGVPVPDLSGKVLDLAGKPVAGATVYLRQSMRARSGRGIPRPWQDLARTTTDAQGKFRFVDVLDVEQDRVFDPVDLVALKDGYALGWKHVLTTRPVTNIRLTLEKPTAATGRVIDEAGQPVAHAEVRLKHLMSLRHITQADLEQGRWPSWKDRQFVALDGFRDAPVATTDATGRFELKGLVAERGLCLQVSHPEYLLHDLYAATVPQLAPEMEALSKRPVQTGEIAVTLEPGYRLRLRVVDDETGTLIPGVRYIPDQQSYQVPPRQHDPDGVIEITHLKQPQFLATVYPPEHTAYLAYSNLFTWPAETRLLEVEIRLPKGIPVRGRVINEATGAGVPDAPVAWNLQQSQFIPETPHLHPLHVVTTDADGYFLVHCPSGEFAFQTRGRMRGFQFNSSQPQPAKRVSVSQKGPDSQPVIELQPAPRIQLIIKDPQGQPVPGADIRTAATSTRSVQLMDGSVIQSFIPIHGVSDARGEYRLDQLFMTDSSDQEKQLHEVVIRNADDTLGAQLLVQRPPQNAPLEQPIEVQLQQLGFVEGRTVHEPTGAPIAGTRIVLYRKQQGDRDTYTAVGELTTTAADGSFRLKGVLPGLEHYLSLSHTRYKTPNGIHLRFQTTSGNTHDFGQISLGDLNSPSSGAE</sequence>
<feature type="transmembrane region" description="Helical" evidence="2">
    <location>
        <begin position="20"/>
        <end position="38"/>
    </location>
</feature>
<dbReference type="RefSeq" id="WP_145191976.1">
    <property type="nucleotide sequence ID" value="NZ_CP036266.1"/>
</dbReference>
<dbReference type="GO" id="GO:0030246">
    <property type="term" value="F:carbohydrate binding"/>
    <property type="evidence" value="ECO:0007669"/>
    <property type="project" value="InterPro"/>
</dbReference>
<dbReference type="InterPro" id="IPR013784">
    <property type="entry name" value="Carb-bd-like_fold"/>
</dbReference>
<dbReference type="Pfam" id="PF05569">
    <property type="entry name" value="Peptidase_M56"/>
    <property type="match status" value="1"/>
</dbReference>
<keyword evidence="2" id="KW-1133">Transmembrane helix</keyword>
<feature type="region of interest" description="Disordered" evidence="1">
    <location>
        <begin position="787"/>
        <end position="808"/>
    </location>
</feature>
<keyword evidence="2" id="KW-0472">Membrane</keyword>
<feature type="transmembrane region" description="Helical" evidence="2">
    <location>
        <begin position="345"/>
        <end position="364"/>
    </location>
</feature>
<dbReference type="CDD" id="cd07341">
    <property type="entry name" value="M56_BlaR1_MecR1_like"/>
    <property type="match status" value="1"/>
</dbReference>
<feature type="compositionally biased region" description="Polar residues" evidence="1">
    <location>
        <begin position="787"/>
        <end position="805"/>
    </location>
</feature>
<evidence type="ECO:0000259" key="3">
    <source>
        <dbReference type="Pfam" id="PF05569"/>
    </source>
</evidence>
<feature type="domain" description="Peptidase M56" evidence="3">
    <location>
        <begin position="108"/>
        <end position="330"/>
    </location>
</feature>
<protein>
    <submittedName>
        <fullName evidence="4">Regulatory protein BlaR1</fullName>
    </submittedName>
</protein>
<feature type="transmembrane region" description="Helical" evidence="2">
    <location>
        <begin position="50"/>
        <end position="71"/>
    </location>
</feature>
<dbReference type="Proteomes" id="UP000320421">
    <property type="component" value="Chromosome"/>
</dbReference>
<name>A0A517PWY2_9PLAN</name>
<evidence type="ECO:0000313" key="5">
    <source>
        <dbReference type="Proteomes" id="UP000320421"/>
    </source>
</evidence>
<dbReference type="InterPro" id="IPR008756">
    <property type="entry name" value="Peptidase_M56"/>
</dbReference>
<dbReference type="SUPFAM" id="SSF49464">
    <property type="entry name" value="Carboxypeptidase regulatory domain-like"/>
    <property type="match status" value="2"/>
</dbReference>
<dbReference type="Gene3D" id="3.30.2010.10">
    <property type="entry name" value="Metalloproteases ('zincins'), catalytic domain"/>
    <property type="match status" value="1"/>
</dbReference>
<dbReference type="PANTHER" id="PTHR34978">
    <property type="entry name" value="POSSIBLE SENSOR-TRANSDUCER PROTEIN BLAR"/>
    <property type="match status" value="1"/>
</dbReference>
<dbReference type="OrthoDB" id="279966at2"/>
<dbReference type="SUPFAM" id="SSF49452">
    <property type="entry name" value="Starch-binding domain-like"/>
    <property type="match status" value="1"/>
</dbReference>
<dbReference type="EMBL" id="CP036266">
    <property type="protein sequence ID" value="QDT23896.1"/>
    <property type="molecule type" value="Genomic_DNA"/>
</dbReference>
<evidence type="ECO:0000256" key="1">
    <source>
        <dbReference type="SAM" id="MobiDB-lite"/>
    </source>
</evidence>
<evidence type="ECO:0000256" key="2">
    <source>
        <dbReference type="SAM" id="Phobius"/>
    </source>
</evidence>
<accession>A0A517PWY2</accession>
<organism evidence="4 5">
    <name type="scientific">Gimesia chilikensis</name>
    <dbReference type="NCBI Taxonomy" id="2605989"/>
    <lineage>
        <taxon>Bacteria</taxon>
        <taxon>Pseudomonadati</taxon>
        <taxon>Planctomycetota</taxon>
        <taxon>Planctomycetia</taxon>
        <taxon>Planctomycetales</taxon>
        <taxon>Planctomycetaceae</taxon>
        <taxon>Gimesia</taxon>
    </lineage>
</organism>
<dbReference type="InterPro" id="IPR052173">
    <property type="entry name" value="Beta-lactam_resp_regulator"/>
</dbReference>
<dbReference type="AlphaFoldDB" id="A0A517PWY2"/>
<dbReference type="PANTHER" id="PTHR34978:SF3">
    <property type="entry name" value="SLR0241 PROTEIN"/>
    <property type="match status" value="1"/>
</dbReference>
<keyword evidence="2" id="KW-0812">Transmembrane</keyword>
<proteinExistence type="predicted"/>
<evidence type="ECO:0000313" key="4">
    <source>
        <dbReference type="EMBL" id="QDT23896.1"/>
    </source>
</evidence>
<gene>
    <name evidence="4" type="primary">blaR1_12</name>
    <name evidence="4" type="ORF">HG66A1_57210</name>
</gene>
<dbReference type="InterPro" id="IPR008969">
    <property type="entry name" value="CarboxyPept-like_regulatory"/>
</dbReference>
<reference evidence="4 5" key="1">
    <citation type="submission" date="2019-02" db="EMBL/GenBank/DDBJ databases">
        <title>Deep-cultivation of Planctomycetes and their phenomic and genomic characterization uncovers novel biology.</title>
        <authorList>
            <person name="Wiegand S."/>
            <person name="Jogler M."/>
            <person name="Boedeker C."/>
            <person name="Pinto D."/>
            <person name="Vollmers J."/>
            <person name="Rivas-Marin E."/>
            <person name="Kohn T."/>
            <person name="Peeters S.H."/>
            <person name="Heuer A."/>
            <person name="Rast P."/>
            <person name="Oberbeckmann S."/>
            <person name="Bunk B."/>
            <person name="Jeske O."/>
            <person name="Meyerdierks A."/>
            <person name="Storesund J.E."/>
            <person name="Kallscheuer N."/>
            <person name="Luecker S."/>
            <person name="Lage O.M."/>
            <person name="Pohl T."/>
            <person name="Merkel B.J."/>
            <person name="Hornburger P."/>
            <person name="Mueller R.-W."/>
            <person name="Bruemmer F."/>
            <person name="Labrenz M."/>
            <person name="Spormann A.M."/>
            <person name="Op den Camp H."/>
            <person name="Overmann J."/>
            <person name="Amann R."/>
            <person name="Jetten M.S.M."/>
            <person name="Mascher T."/>
            <person name="Medema M.H."/>
            <person name="Devos D.P."/>
            <person name="Kaster A.-K."/>
            <person name="Ovreas L."/>
            <person name="Rohde M."/>
            <person name="Galperin M.Y."/>
            <person name="Jogler C."/>
        </authorList>
    </citation>
    <scope>NUCLEOTIDE SEQUENCE [LARGE SCALE GENOMIC DNA]</scope>
    <source>
        <strain evidence="4 5">HG66A1</strain>
    </source>
</reference>